<feature type="region of interest" description="Disordered" evidence="2">
    <location>
        <begin position="109"/>
        <end position="225"/>
    </location>
</feature>
<feature type="compositionally biased region" description="Acidic residues" evidence="2">
    <location>
        <begin position="194"/>
        <end position="206"/>
    </location>
</feature>
<evidence type="ECO:0000313" key="4">
    <source>
        <dbReference type="Proteomes" id="UP000693970"/>
    </source>
</evidence>
<feature type="coiled-coil region" evidence="1">
    <location>
        <begin position="313"/>
        <end position="357"/>
    </location>
</feature>
<reference evidence="3" key="2">
    <citation type="submission" date="2021-04" db="EMBL/GenBank/DDBJ databases">
        <authorList>
            <person name="Podell S."/>
        </authorList>
    </citation>
    <scope>NUCLEOTIDE SEQUENCE</scope>
    <source>
        <strain evidence="3">Hildebrandi</strain>
    </source>
</reference>
<feature type="coiled-coil region" evidence="1">
    <location>
        <begin position="1642"/>
        <end position="1837"/>
    </location>
</feature>
<evidence type="ECO:0000313" key="3">
    <source>
        <dbReference type="EMBL" id="KAG7354923.1"/>
    </source>
</evidence>
<feature type="coiled-coil region" evidence="1">
    <location>
        <begin position="483"/>
        <end position="542"/>
    </location>
</feature>
<dbReference type="PANTHER" id="PTHR23159">
    <property type="entry name" value="CENTROSOMAL PROTEIN 2"/>
    <property type="match status" value="1"/>
</dbReference>
<feature type="region of interest" description="Disordered" evidence="2">
    <location>
        <begin position="806"/>
        <end position="827"/>
    </location>
</feature>
<feature type="compositionally biased region" description="Polar residues" evidence="2">
    <location>
        <begin position="2841"/>
        <end position="2855"/>
    </location>
</feature>
<feature type="compositionally biased region" description="Polar residues" evidence="2">
    <location>
        <begin position="276"/>
        <end position="291"/>
    </location>
</feature>
<name>A0A9K3L3B3_9STRA</name>
<feature type="compositionally biased region" description="Polar residues" evidence="2">
    <location>
        <begin position="814"/>
        <end position="826"/>
    </location>
</feature>
<reference evidence="3" key="1">
    <citation type="journal article" date="2021" name="Sci. Rep.">
        <title>Diploid genomic architecture of Nitzschia inconspicua, an elite biomass production diatom.</title>
        <authorList>
            <person name="Oliver A."/>
            <person name="Podell S."/>
            <person name="Pinowska A."/>
            <person name="Traller J.C."/>
            <person name="Smith S.R."/>
            <person name="McClure R."/>
            <person name="Beliaev A."/>
            <person name="Bohutskyi P."/>
            <person name="Hill E.A."/>
            <person name="Rabines A."/>
            <person name="Zheng H."/>
            <person name="Allen L.Z."/>
            <person name="Kuo A."/>
            <person name="Grigoriev I.V."/>
            <person name="Allen A.E."/>
            <person name="Hazlebeck D."/>
            <person name="Allen E.E."/>
        </authorList>
    </citation>
    <scope>NUCLEOTIDE SEQUENCE</scope>
    <source>
        <strain evidence="3">Hildebrandi</strain>
    </source>
</reference>
<keyword evidence="4" id="KW-1185">Reference proteome</keyword>
<comment type="caution">
    <text evidence="3">The sequence shown here is derived from an EMBL/GenBank/DDBJ whole genome shotgun (WGS) entry which is preliminary data.</text>
</comment>
<dbReference type="Proteomes" id="UP000693970">
    <property type="component" value="Unassembled WGS sequence"/>
</dbReference>
<dbReference type="EMBL" id="JAGRRH010000016">
    <property type="protein sequence ID" value="KAG7354923.1"/>
    <property type="molecule type" value="Genomic_DNA"/>
</dbReference>
<keyword evidence="1" id="KW-0175">Coiled coil</keyword>
<proteinExistence type="predicted"/>
<protein>
    <submittedName>
        <fullName evidence="3">Adventurous gliding motility protein AglZ</fullName>
    </submittedName>
</protein>
<feature type="region of interest" description="Disordered" evidence="2">
    <location>
        <begin position="620"/>
        <end position="665"/>
    </location>
</feature>
<feature type="region of interest" description="Disordered" evidence="2">
    <location>
        <begin position="1"/>
        <end position="55"/>
    </location>
</feature>
<feature type="coiled-coil region" evidence="1">
    <location>
        <begin position="2326"/>
        <end position="2399"/>
    </location>
</feature>
<gene>
    <name evidence="3" type="ORF">IV203_004279</name>
</gene>
<feature type="compositionally biased region" description="Polar residues" evidence="2">
    <location>
        <begin position="207"/>
        <end position="222"/>
    </location>
</feature>
<feature type="coiled-coil region" evidence="1">
    <location>
        <begin position="851"/>
        <end position="1098"/>
    </location>
</feature>
<feature type="region of interest" description="Disordered" evidence="2">
    <location>
        <begin position="271"/>
        <end position="307"/>
    </location>
</feature>
<feature type="coiled-coil region" evidence="1">
    <location>
        <begin position="2428"/>
        <end position="2604"/>
    </location>
</feature>
<feature type="coiled-coil region" evidence="1">
    <location>
        <begin position="1976"/>
        <end position="2081"/>
    </location>
</feature>
<evidence type="ECO:0000256" key="1">
    <source>
        <dbReference type="SAM" id="Coils"/>
    </source>
</evidence>
<accession>A0A9K3L3B3</accession>
<feature type="coiled-coil region" evidence="1">
    <location>
        <begin position="228"/>
        <end position="255"/>
    </location>
</feature>
<sequence>MLRISTSAEATGDGHAQAQQQAEGRSPSQSPANSQNNDDADKTNPPVSPEVRIGVPGIDDVAAAANMALQQSMMFDREAEEYLNHSTASASLASPTRLEKLRTNQELIIAADSSQGKGDLSQQQLQQSTPSSPLSPDNQSTASSRPDDECSTTDEPLSAKRLFLQEEPDGVEIHQPFSYDDASIGELAEFLTPQDEEEDVDDDESDGNVTEPNSSQQNQNGSLPLHEKILFEERISQLHQQLAAVEAERDALLIKDQKQIQDMYQDPYASPMKQDISATSGSSPNIANPTKSPIMVPAPSSPSPSKQYSQEQVDELHKKVLELQTHIEELKNKQHVLEQSKKRLKLALKSVENHDKQKSDLLETLSRELGESTARESTLRIELDSCRIKLQGFEMAQAHLLRKDGDDDPSRSPSDVATALVVSEKQNQALQAYLDELQAQNQSYQNRIAELQKEILPKGDKEKQLYSRYVEMKASLSSLAGVLEEVNSQNQMLNARVIQLESEMKGTVADSDAVVIPTSEESEKLQSRVHELEQQVESLMETEKMHNIRCRELEAAIESLESSSCEMTRTDSTRTPVLTYIDKEELQERVKELRGIVHNMSQGEHGCKESIEVLERSGSNFKTAGSKPTKQGVRLAVTSSPESSSDDNNLGMLSSSTATAESTSEHFLESTSAAWTLAGSSDDLLQKNEPLTLELESCKRLLENERRHVSTLSKELKLSKSREAEFKTAIEKLTEMLQSANSDKKRARLRAELDSLKNAMEVAARESNQLLGEMENLLTSTQQELRKEQSKSKYLEAELGNIKDQQQHWETESWDQPTPSENSMGEDNQIDCLKLKNVTLKKELRALKCHSAKLETILAQTKEELAREQQKVSVMSQEAMNRRNLEDRLESTRNELSSFNILDILSPTMPSPVSSSREVEDLRVKNKALESEIASLKTEMQKELNRIKQEVISLNSQEMEKEREENELQQQNSALQLENLMLKATLEETKNALAREQIQVQKLNGKIISLQMEVDSQLDGMTLSQKDEILSKDKEIEQLNDSVVTLRTELDALRTEINNVNETAADREEEIRIAHAELAEERKRNADLSANIASLRSEVRSVDDMALDISALRSELCNLKGDMEIAEQENSDLKDQKRKLEDTLMTAKKDMELTNERLSQVMQSNAALQAEVEVLRSDVKASTDGASYQKIELSASLAFCQKELESERQKLSEVKSANSALQKAVDALQKNLDSLNAQADANAKEKKEIEIAFKNMQEDLEQQLAVERQEIESFKIANIALERDATNRREEAKNATALLAKTKNDIAELQSEFAVSKLKLNELTLERDDLQDQLETGMSDLKQMKSLLQTTEVLKSELKVKLDEINECLVLERQRVESLEAEKMSLQARLKALEDDVEKIVAEKEDTMKSLNRTINDLKTEQHKSKELKEALDAANNEIDSFSQKLDSAVAEKTETANSLSETKKKLAAEEQELQRTLNAKSELESNLSEAKCSLEAANARVAEVSSILTNSEKALEHEQTVVQELSTAMTSLEGKCNELDRQLNASADRVTQLEAMLAETNNSLQSHKLKVEELTIEGISLRAELNSLQGHVETTNTRASMVTDHKAELEHLLSTTKGLLEAERQKVQELQSSNVSLLSSMESLKIEMSTLGARFKQLLDEKVVTESELKDARESFAEEKAMCKHLKMELSSLKHDRDDLKSSLESSNARVDLVSAHKDELETLLQTTKELLEGERKKVEDVSGIQRSLQSQLSECQKERAELKREVESAFSRANFASKKKDELEIALASIEEQHQQAIKRSHGMNATNTMLRSELENLREDFEKASAQAIEIKEMYEGLLTESKSELTRISNELDCQKLHMEEHVKANEILQAEYNKLRSEQEREYSKFADMKQKLEAKLQESNEKLVHKQQLVEALKQKNDDLEADLNKTRCDLKNISEKAMIAEGDYGSQLASSKWELIAEQQKVEELVVCNKSLEEELLHLRQRLAIGENDVKKRCTEVEQDLESAEQRLTHANDIIVNLEQQIHSLNEKLAESEVDCQKFHKEAEKTHAEVQTVKEEAEKKQSQLEALLLAAREDLLKEQLKVEEYSKLESSMQFELDSLKEAMHQTVTTDREKTLSSLREELEIEKEKVAELTKGKLSLQSKLRVLQQAKDSKKANDFVQERETDMMLATTKQELEIANQSNEELIAKIRELEIRHKQSIAAAEKNFGQKLEDYRGLEEDLKQSEALNAELTQKIDSLDSDAAKLREEIKAATIDLETKEKSIIELASVKEELLLEQKRSESLASDKLSLETQLRVAKYAAENANASAGVRVWETEMMLSNTKKELEEALSHNSDLSKRISTLESALKDIEASHEDKIKQADEQHNQSKMELAKAVESIKEMSAELSSLQSTTSSLAKEKESLLERMASLARRDQIQKASLATSNEEINRLQTNIWDFEERFQFLADQLKDYQSKNTGLESEKENIQQSLEKKQREWESERLGLQGRIESLERDVQDSRDTLESVRIECNNIQSREAEMQTNFDSCREELKTLKTLKERWNSERNMLTQRIHDLTSDLEEGAEAVDVARRESIVTAQKMLEEQQSQWDIERESLQERITALDQTLISTRDDLRNCKEELIGRDEKIKELQTMFQAKLSSMEEEMLDARVALQNSEHNVKECLSKQVEVQGMLEAQSVEFLDCKNQLSSEKSRIAELQSIITDKDKDIELLMEQITHHEERVQDLQTEKDRLSEELANNLRQAVKNSEHERSLKKVESDLDEAQIREGILESMLSDCKKELNVCKEELEQCKKEVFDEKYCNGVYKELISKLNRANDSLEQKNKTLTEENDNLRRSNATNVQDAASQDRSPIDDDDFLQNQKERFTAEISSMDHQLRTLVAERDSLKTAAISLQEKVDSLQQTNEELQGMVEKLEVLQAEGAKEQCERLEAELVAAQKALAEVSNKAKGMRHNMSQEIEAAKAKEVALTKEVQSLKARNEAMEKRLEEQEKELDEFEQDFAMARDDARKVVEELRSQVQQLERRNQQLMGDNTVKKVDELKNKLRQLISQNQRLQKDIEGFKSREKKLQRELGLGGWK</sequence>
<feature type="compositionally biased region" description="Polar residues" evidence="2">
    <location>
        <begin position="637"/>
        <end position="653"/>
    </location>
</feature>
<feature type="coiled-coil region" evidence="1">
    <location>
        <begin position="420"/>
        <end position="454"/>
    </location>
</feature>
<feature type="coiled-coil region" evidence="1">
    <location>
        <begin position="1863"/>
        <end position="1943"/>
    </location>
</feature>
<feature type="compositionally biased region" description="Low complexity" evidence="2">
    <location>
        <begin position="112"/>
        <end position="137"/>
    </location>
</feature>
<feature type="coiled-coil region" evidence="1">
    <location>
        <begin position="1123"/>
        <end position="1578"/>
    </location>
</feature>
<evidence type="ECO:0000256" key="2">
    <source>
        <dbReference type="SAM" id="MobiDB-lite"/>
    </source>
</evidence>
<feature type="compositionally biased region" description="Low complexity" evidence="2">
    <location>
        <begin position="26"/>
        <end position="37"/>
    </location>
</feature>
<feature type="coiled-coil region" evidence="1">
    <location>
        <begin position="695"/>
        <end position="798"/>
    </location>
</feature>
<organism evidence="3 4">
    <name type="scientific">Nitzschia inconspicua</name>
    <dbReference type="NCBI Taxonomy" id="303405"/>
    <lineage>
        <taxon>Eukaryota</taxon>
        <taxon>Sar</taxon>
        <taxon>Stramenopiles</taxon>
        <taxon>Ochrophyta</taxon>
        <taxon>Bacillariophyta</taxon>
        <taxon>Bacillariophyceae</taxon>
        <taxon>Bacillariophycidae</taxon>
        <taxon>Bacillariales</taxon>
        <taxon>Bacillariaceae</taxon>
        <taxon>Nitzschia</taxon>
    </lineage>
</organism>
<feature type="region of interest" description="Disordered" evidence="2">
    <location>
        <begin position="2832"/>
        <end position="2862"/>
    </location>
</feature>
<feature type="coiled-coil region" evidence="1">
    <location>
        <begin position="2175"/>
        <end position="2269"/>
    </location>
</feature>
<feature type="compositionally biased region" description="Polar residues" evidence="2">
    <location>
        <begin position="620"/>
        <end position="629"/>
    </location>
</feature>
<dbReference type="OrthoDB" id="10255522at2759"/>
<feature type="coiled-coil region" evidence="1">
    <location>
        <begin position="2889"/>
        <end position="3077"/>
    </location>
</feature>
<dbReference type="PANTHER" id="PTHR23159:SF31">
    <property type="entry name" value="CENTROSOME-ASSOCIATED PROTEIN CEP250 ISOFORM X1"/>
    <property type="match status" value="1"/>
</dbReference>